<dbReference type="Pfam" id="PF13584">
    <property type="entry name" value="BatD"/>
    <property type="match status" value="1"/>
</dbReference>
<evidence type="ECO:0000313" key="5">
    <source>
        <dbReference type="Proteomes" id="UP000265903"/>
    </source>
</evidence>
<dbReference type="OrthoDB" id="5293418at2"/>
<dbReference type="RefSeq" id="WP_114333372.1">
    <property type="nucleotide sequence ID" value="NZ_QMDL01000001.1"/>
</dbReference>
<proteinExistence type="predicted"/>
<feature type="chain" id="PRO_5017925548" description="Protein BatD" evidence="3">
    <location>
        <begin position="23"/>
        <end position="577"/>
    </location>
</feature>
<evidence type="ECO:0000313" key="4">
    <source>
        <dbReference type="EMBL" id="RMJ05890.1"/>
    </source>
</evidence>
<dbReference type="EMBL" id="QMDL01000001">
    <property type="protein sequence ID" value="RMJ05890.1"/>
    <property type="molecule type" value="Genomic_DNA"/>
</dbReference>
<keyword evidence="2" id="KW-0812">Transmembrane</keyword>
<keyword evidence="5" id="KW-1185">Reference proteome</keyword>
<evidence type="ECO:0000256" key="3">
    <source>
        <dbReference type="SAM" id="SignalP"/>
    </source>
</evidence>
<feature type="compositionally biased region" description="Polar residues" evidence="1">
    <location>
        <begin position="393"/>
        <end position="411"/>
    </location>
</feature>
<feature type="region of interest" description="Disordered" evidence="1">
    <location>
        <begin position="393"/>
        <end position="422"/>
    </location>
</feature>
<sequence>MVKNLLSSLLCLLLVLSGPLSANELTAEPDRTQLYEGEVLTLTVKGSMDIELNLSNLFNFDLSQLPSPNIEQVEPDFEILARNQRYSVQTVNGDMVGEITWTYQLAPTRTGTLTIPALKFKDASSKPVTVEVVSGTPPDQPVANRDSFVELSADKAEVYVQEQLVLTVQLYFSGNLIRGELSDPQHPDAIIESLGKQREFTTQRDGKRYRVVERRYAIFPQTPGELELPAIRFEGQVREANGALRFLRDSQQLYPVQVKPVPADYPAGQPWLPADNLALEEDGLPDNEVLTAGSNLTRNIVMQASGLPSEALPPLSVKYPGALRHYPEQPRRNTESTPDGIESTLQLEAALVPVHSGEIVIPEVRVPWWNTRTEQLEEAVLPARSYRIEGGTATATPTVSEPSGPEPTTDQPPEGTLDTDADKRSPWLWTTLLLGSLWLITVALWWLSRRKQPATKLNDTPTVGGTEKDRFLRLTTAIQNGAPETSVLLVRWARERFPEQNFNDTSDVVRYSNNRNLDEALRDFQASLYAAKTPDSAGSDKTVRDNLAKAVTQLRQGETRKEDQNGLAPLYPAGLSS</sequence>
<organism evidence="4 5">
    <name type="scientific">Marinobacter litoralis</name>
    <dbReference type="NCBI Taxonomy" id="187981"/>
    <lineage>
        <taxon>Bacteria</taxon>
        <taxon>Pseudomonadati</taxon>
        <taxon>Pseudomonadota</taxon>
        <taxon>Gammaproteobacteria</taxon>
        <taxon>Pseudomonadales</taxon>
        <taxon>Marinobacteraceae</taxon>
        <taxon>Marinobacter</taxon>
    </lineage>
</organism>
<gene>
    <name evidence="4" type="ORF">DOQ08_00566</name>
</gene>
<feature type="transmembrane region" description="Helical" evidence="2">
    <location>
        <begin position="427"/>
        <end position="447"/>
    </location>
</feature>
<dbReference type="AlphaFoldDB" id="A0A3M2RKL8"/>
<evidence type="ECO:0000256" key="1">
    <source>
        <dbReference type="SAM" id="MobiDB-lite"/>
    </source>
</evidence>
<keyword evidence="2" id="KW-0472">Membrane</keyword>
<protein>
    <recommendedName>
        <fullName evidence="6">Protein BatD</fullName>
    </recommendedName>
</protein>
<evidence type="ECO:0008006" key="6">
    <source>
        <dbReference type="Google" id="ProtNLM"/>
    </source>
</evidence>
<name>A0A3M2RKL8_9GAMM</name>
<dbReference type="InterPro" id="IPR025738">
    <property type="entry name" value="BatD"/>
</dbReference>
<evidence type="ECO:0000256" key="2">
    <source>
        <dbReference type="SAM" id="Phobius"/>
    </source>
</evidence>
<comment type="caution">
    <text evidence="4">The sequence shown here is derived from an EMBL/GenBank/DDBJ whole genome shotgun (WGS) entry which is preliminary data.</text>
</comment>
<accession>A0A3M2RKL8</accession>
<keyword evidence="2" id="KW-1133">Transmembrane helix</keyword>
<dbReference type="PANTHER" id="PTHR40940:SF1">
    <property type="entry name" value="PROTEIN BATD"/>
    <property type="match status" value="1"/>
</dbReference>
<keyword evidence="3" id="KW-0732">Signal</keyword>
<dbReference type="PANTHER" id="PTHR40940">
    <property type="entry name" value="PROTEIN BATD-RELATED"/>
    <property type="match status" value="1"/>
</dbReference>
<dbReference type="Proteomes" id="UP000265903">
    <property type="component" value="Unassembled WGS sequence"/>
</dbReference>
<reference evidence="4 5" key="1">
    <citation type="submission" date="2018-08" db="EMBL/GenBank/DDBJ databases">
        <title>Whole Genome Sequence of the Moderate Halophilic Marine Bacterium Marinobacter litoralis Sw-45.</title>
        <authorList>
            <person name="Musa H."/>
        </authorList>
    </citation>
    <scope>NUCLEOTIDE SEQUENCE [LARGE SCALE GENOMIC DNA]</scope>
    <source>
        <strain evidence="4 5">Sw-45</strain>
    </source>
</reference>
<feature type="signal peptide" evidence="3">
    <location>
        <begin position="1"/>
        <end position="22"/>
    </location>
</feature>
<feature type="region of interest" description="Disordered" evidence="1">
    <location>
        <begin position="553"/>
        <end position="577"/>
    </location>
</feature>